<evidence type="ECO:0000256" key="1">
    <source>
        <dbReference type="ARBA" id="ARBA00023002"/>
    </source>
</evidence>
<dbReference type="AlphaFoldDB" id="A0AAN8IA19"/>
<evidence type="ECO:0000313" key="2">
    <source>
        <dbReference type="EMBL" id="KAK5956121.1"/>
    </source>
</evidence>
<dbReference type="Gene3D" id="3.40.50.720">
    <property type="entry name" value="NAD(P)-binding Rossmann-like Domain"/>
    <property type="match status" value="1"/>
</dbReference>
<keyword evidence="1 2" id="KW-0560">Oxidoreductase</keyword>
<dbReference type="InterPro" id="IPR036291">
    <property type="entry name" value="NAD(P)-bd_dom_sf"/>
</dbReference>
<dbReference type="SUPFAM" id="SSF51735">
    <property type="entry name" value="NAD(P)-binding Rossmann-fold domains"/>
    <property type="match status" value="1"/>
</dbReference>
<dbReference type="Pfam" id="PF00106">
    <property type="entry name" value="adh_short"/>
    <property type="match status" value="1"/>
</dbReference>
<protein>
    <submittedName>
        <fullName evidence="2">Short-chain alcohol dehydrogenase</fullName>
        <ecNumber evidence="2">1.3.1.33</ecNumber>
    </submittedName>
</protein>
<name>A0AAN8IA19_9EURO</name>
<accession>A0AAN8IA19</accession>
<dbReference type="EC" id="1.3.1.33" evidence="2"/>
<dbReference type="InterPro" id="IPR002347">
    <property type="entry name" value="SDR_fam"/>
</dbReference>
<evidence type="ECO:0000313" key="3">
    <source>
        <dbReference type="Proteomes" id="UP001316803"/>
    </source>
</evidence>
<reference evidence="2 3" key="1">
    <citation type="submission" date="2022-12" db="EMBL/GenBank/DDBJ databases">
        <title>Genomic features and morphological characterization of a novel Knufia sp. strain isolated from spacecraft assembly facility.</title>
        <authorList>
            <person name="Teixeira M."/>
            <person name="Chander A.M."/>
            <person name="Stajich J.E."/>
            <person name="Venkateswaran K."/>
        </authorList>
    </citation>
    <scope>NUCLEOTIDE SEQUENCE [LARGE SCALE GENOMIC DNA]</scope>
    <source>
        <strain evidence="2 3">FJI-L2-BK-P2</strain>
    </source>
</reference>
<dbReference type="EMBL" id="JAKLMC020000005">
    <property type="protein sequence ID" value="KAK5956121.1"/>
    <property type="molecule type" value="Genomic_DNA"/>
</dbReference>
<comment type="caution">
    <text evidence="2">The sequence shown here is derived from an EMBL/GenBank/DDBJ whole genome shotgun (WGS) entry which is preliminary data.</text>
</comment>
<dbReference type="PANTHER" id="PTHR43157">
    <property type="entry name" value="PHOSPHATIDYLINOSITOL-GLYCAN BIOSYNTHESIS CLASS F PROTEIN-RELATED"/>
    <property type="match status" value="1"/>
</dbReference>
<dbReference type="PANTHER" id="PTHR43157:SF73">
    <property type="entry name" value="WW DOMAIN-CONTAINING OXIDOREDUCTASE-LIKE PROTEIN"/>
    <property type="match status" value="1"/>
</dbReference>
<dbReference type="PRINTS" id="PR00081">
    <property type="entry name" value="GDHRDH"/>
</dbReference>
<sequence>MGNTFSYAAWTQTFAIPAPALTEKNLPDQSGKVHIVTGGYAGVGEQLVQILYSNGAKVYVAGRSESKARTSIERVKAACSNATGQIVFLKLDLADLASIKASAEDFLAKESRLDVLVNNAGVMFPPKGSKTAQDHDLQFGTNCLGPHLFTKYLHPILKQTAATSPPNAVRVIWASSLGIQLLSPHGGIAFDAAGKMKDIDQRPNYSQTKVGNILLAIKTQQLLRDAGVVSVSFNPGTLRTELARHTSGAGLVTWMLPPAIYGAYTELWSGWSPDVTIEKGITYIMPWGRDGTHIVRKDIRDAIDKTDMVERFWKYCEEETKPYA</sequence>
<gene>
    <name evidence="2" type="primary">RDH1</name>
    <name evidence="2" type="ORF">OHC33_002694</name>
</gene>
<keyword evidence="3" id="KW-1185">Reference proteome</keyword>
<dbReference type="Proteomes" id="UP001316803">
    <property type="component" value="Unassembled WGS sequence"/>
</dbReference>
<proteinExistence type="predicted"/>
<dbReference type="GO" id="GO:0016630">
    <property type="term" value="F:protochlorophyllide reductase activity"/>
    <property type="evidence" value="ECO:0007669"/>
    <property type="project" value="UniProtKB-EC"/>
</dbReference>
<organism evidence="2 3">
    <name type="scientific">Knufia fluminis</name>
    <dbReference type="NCBI Taxonomy" id="191047"/>
    <lineage>
        <taxon>Eukaryota</taxon>
        <taxon>Fungi</taxon>
        <taxon>Dikarya</taxon>
        <taxon>Ascomycota</taxon>
        <taxon>Pezizomycotina</taxon>
        <taxon>Eurotiomycetes</taxon>
        <taxon>Chaetothyriomycetidae</taxon>
        <taxon>Chaetothyriales</taxon>
        <taxon>Trichomeriaceae</taxon>
        <taxon>Knufia</taxon>
    </lineage>
</organism>